<dbReference type="SMART" id="SM00128">
    <property type="entry name" value="IPPc"/>
    <property type="match status" value="1"/>
</dbReference>
<dbReference type="OrthoDB" id="2194533at2759"/>
<evidence type="ECO:0000256" key="1">
    <source>
        <dbReference type="SAM" id="Phobius"/>
    </source>
</evidence>
<evidence type="ECO:0000259" key="2">
    <source>
        <dbReference type="SMART" id="SM00128"/>
    </source>
</evidence>
<name>A0A0F9YW23_9MICR</name>
<dbReference type="RefSeq" id="XP_024332384.1">
    <property type="nucleotide sequence ID" value="XM_024473651.1"/>
</dbReference>
<gene>
    <name evidence="3" type="ORF">AAJ76_100053041</name>
</gene>
<dbReference type="InterPro" id="IPR000300">
    <property type="entry name" value="IPPc"/>
</dbReference>
<dbReference type="InterPro" id="IPR046985">
    <property type="entry name" value="IP5"/>
</dbReference>
<keyword evidence="4" id="KW-1185">Reference proteome</keyword>
<sequence>MQKIQVITYNLNNNKMAYEDLLDYINTLTFDIVLISIQEYFYTINLPKNYPYVYYNRMYGIHALILSKMQLDVKFYVYCFGECYLGNKGCIISNINSSLIFISLHLKDGENNLALRNKQINYITHLILKIGGPVILAGDFNYRFTKQIFKYCKDFDELDAIKRQYGYLENEICFKFTYKYNENVLNNTRMPSYCDRILYKNIKLSNVTNYNIINQFSNSDHKLVYMSFNEDINNLNIFNVKLTACKSSIVSCFLYDNLLCISFTFITLTLILYIFLWKK</sequence>
<keyword evidence="1" id="KW-1133">Transmembrane helix</keyword>
<evidence type="ECO:0000313" key="3">
    <source>
        <dbReference type="EMBL" id="KKO76642.1"/>
    </source>
</evidence>
<reference evidence="3 4" key="1">
    <citation type="journal article" date="2015" name="Environ. Microbiol.">
        <title>Genome analyses suggest the presence of polyploidy and recent human-driven expansions in eight global populations of the honeybee pathogen Nosema ceranae.</title>
        <authorList>
            <person name="Pelin A."/>
            <person name="Selman M."/>
            <person name="Aris-Brosou S."/>
            <person name="Farinelli L."/>
            <person name="Corradi N."/>
        </authorList>
    </citation>
    <scope>NUCLEOTIDE SEQUENCE [LARGE SCALE GENOMIC DNA]</scope>
    <source>
        <strain evidence="3 4">PA08 1199</strain>
    </source>
</reference>
<accession>A0A0F9YW23</accession>
<dbReference type="VEuPathDB" id="MicrosporidiaDB:NCER_102104"/>
<protein>
    <submittedName>
        <fullName evidence="3">Inositol polyphosphate-5-phosphatase</fullName>
    </submittedName>
</protein>
<dbReference type="GO" id="GO:0046856">
    <property type="term" value="P:phosphatidylinositol dephosphorylation"/>
    <property type="evidence" value="ECO:0007669"/>
    <property type="project" value="InterPro"/>
</dbReference>
<evidence type="ECO:0000313" key="4">
    <source>
        <dbReference type="Proteomes" id="UP000034350"/>
    </source>
</evidence>
<dbReference type="AlphaFoldDB" id="A0A0F9YW23"/>
<dbReference type="PANTHER" id="PTHR11200">
    <property type="entry name" value="INOSITOL 5-PHOSPHATASE"/>
    <property type="match status" value="1"/>
</dbReference>
<dbReference type="VEuPathDB" id="MicrosporidiaDB:AAJ76_100053041"/>
<feature type="transmembrane region" description="Helical" evidence="1">
    <location>
        <begin position="253"/>
        <end position="276"/>
    </location>
</feature>
<dbReference type="Proteomes" id="UP000034350">
    <property type="component" value="Unassembled WGS sequence"/>
</dbReference>
<comment type="caution">
    <text evidence="3">The sequence shown here is derived from an EMBL/GenBank/DDBJ whole genome shotgun (WGS) entry which is preliminary data.</text>
</comment>
<dbReference type="Pfam" id="PF22669">
    <property type="entry name" value="Exo_endo_phos2"/>
    <property type="match status" value="1"/>
</dbReference>
<dbReference type="SUPFAM" id="SSF56219">
    <property type="entry name" value="DNase I-like"/>
    <property type="match status" value="1"/>
</dbReference>
<dbReference type="Gene3D" id="3.60.10.10">
    <property type="entry name" value="Endonuclease/exonuclease/phosphatase"/>
    <property type="match status" value="1"/>
</dbReference>
<dbReference type="VEuPathDB" id="MicrosporidiaDB:G9O61_00g001930"/>
<dbReference type="InterPro" id="IPR036691">
    <property type="entry name" value="Endo/exonu/phosph_ase_sf"/>
</dbReference>
<proteinExistence type="predicted"/>
<feature type="domain" description="Inositol polyphosphate-related phosphatase" evidence="2">
    <location>
        <begin position="1"/>
        <end position="236"/>
    </location>
</feature>
<organism evidence="3 4">
    <name type="scientific">Vairimorpha ceranae</name>
    <dbReference type="NCBI Taxonomy" id="40302"/>
    <lineage>
        <taxon>Eukaryota</taxon>
        <taxon>Fungi</taxon>
        <taxon>Fungi incertae sedis</taxon>
        <taxon>Microsporidia</taxon>
        <taxon>Nosematidae</taxon>
        <taxon>Vairimorpha</taxon>
    </lineage>
</organism>
<keyword evidence="1" id="KW-0472">Membrane</keyword>
<keyword evidence="1" id="KW-0812">Transmembrane</keyword>
<dbReference type="EMBL" id="JPQZ01000001">
    <property type="protein sequence ID" value="KKO76642.1"/>
    <property type="molecule type" value="Genomic_DNA"/>
</dbReference>
<dbReference type="GO" id="GO:0004439">
    <property type="term" value="F:phosphatidylinositol-4,5-bisphosphate 5-phosphatase activity"/>
    <property type="evidence" value="ECO:0007669"/>
    <property type="project" value="TreeGrafter"/>
</dbReference>
<dbReference type="GeneID" id="36318547"/>